<dbReference type="GO" id="GO:0004845">
    <property type="term" value="F:uracil phosphoribosyltransferase activity"/>
    <property type="evidence" value="ECO:0007669"/>
    <property type="project" value="UniProtKB-EC"/>
</dbReference>
<evidence type="ECO:0000259" key="12">
    <source>
        <dbReference type="Pfam" id="PF14681"/>
    </source>
</evidence>
<evidence type="ECO:0000256" key="5">
    <source>
        <dbReference type="ARBA" id="ARBA00022676"/>
    </source>
</evidence>
<evidence type="ECO:0000313" key="14">
    <source>
        <dbReference type="Proteomes" id="UP001622612"/>
    </source>
</evidence>
<dbReference type="Pfam" id="PF14681">
    <property type="entry name" value="UPRTase"/>
    <property type="match status" value="1"/>
</dbReference>
<organism evidence="13 14">
    <name type="scientific">Metamycoplasma faucium</name>
    <dbReference type="NCBI Taxonomy" id="56142"/>
    <lineage>
        <taxon>Bacteria</taxon>
        <taxon>Bacillati</taxon>
        <taxon>Mycoplasmatota</taxon>
        <taxon>Mycoplasmoidales</taxon>
        <taxon>Metamycoplasmataceae</taxon>
        <taxon>Metamycoplasma</taxon>
    </lineage>
</organism>
<feature type="domain" description="Phosphoribosyltransferase" evidence="12">
    <location>
        <begin position="5"/>
        <end position="208"/>
    </location>
</feature>
<evidence type="ECO:0000256" key="9">
    <source>
        <dbReference type="ARBA" id="ARBA00023134"/>
    </source>
</evidence>
<feature type="binding site" evidence="11">
    <location>
        <position position="77"/>
    </location>
    <ligand>
        <name>5-phospho-alpha-D-ribose 1-diphosphate</name>
        <dbReference type="ChEBI" id="CHEBI:58017"/>
    </ligand>
</feature>
<keyword evidence="8 11" id="KW-0460">Magnesium</keyword>
<keyword evidence="7 11" id="KW-0547">Nucleotide-binding</keyword>
<evidence type="ECO:0000256" key="10">
    <source>
        <dbReference type="ARBA" id="ARBA00031082"/>
    </source>
</evidence>
<dbReference type="PANTHER" id="PTHR32315:SF4">
    <property type="entry name" value="URACIL PHOSPHORIBOSYLTRANSFERASE, CHLOROPLASTIC"/>
    <property type="match status" value="1"/>
</dbReference>
<dbReference type="SUPFAM" id="SSF53271">
    <property type="entry name" value="PRTase-like"/>
    <property type="match status" value="1"/>
</dbReference>
<evidence type="ECO:0000256" key="3">
    <source>
        <dbReference type="ARBA" id="ARBA00011894"/>
    </source>
</evidence>
<evidence type="ECO:0000256" key="7">
    <source>
        <dbReference type="ARBA" id="ARBA00022741"/>
    </source>
</evidence>
<comment type="similarity">
    <text evidence="2 11">Belongs to the UPRTase family.</text>
</comment>
<dbReference type="InterPro" id="IPR050054">
    <property type="entry name" value="UPRTase/APRTase"/>
</dbReference>
<dbReference type="NCBIfam" id="NF001097">
    <property type="entry name" value="PRK00129.1"/>
    <property type="match status" value="1"/>
</dbReference>
<dbReference type="CDD" id="cd06223">
    <property type="entry name" value="PRTases_typeI"/>
    <property type="match status" value="1"/>
</dbReference>
<comment type="catalytic activity">
    <reaction evidence="11">
        <text>UMP + diphosphate = 5-phospho-alpha-D-ribose 1-diphosphate + uracil</text>
        <dbReference type="Rhea" id="RHEA:13017"/>
        <dbReference type="ChEBI" id="CHEBI:17568"/>
        <dbReference type="ChEBI" id="CHEBI:33019"/>
        <dbReference type="ChEBI" id="CHEBI:57865"/>
        <dbReference type="ChEBI" id="CHEBI:58017"/>
        <dbReference type="EC" id="2.4.2.9"/>
    </reaction>
</comment>
<dbReference type="RefSeq" id="WP_405312136.1">
    <property type="nucleotide sequence ID" value="NZ_CP088155.1"/>
</dbReference>
<dbReference type="EC" id="2.4.2.9" evidence="3 11"/>
<dbReference type="NCBIfam" id="TIGR01091">
    <property type="entry name" value="upp"/>
    <property type="match status" value="1"/>
</dbReference>
<keyword evidence="4 11" id="KW-0021">Allosteric enzyme</keyword>
<name>A0ABZ2TMH3_9BACT</name>
<keyword evidence="9 11" id="KW-0342">GTP-binding</keyword>
<keyword evidence="6 11" id="KW-0808">Transferase</keyword>
<feature type="binding site" evidence="11">
    <location>
        <position position="200"/>
    </location>
    <ligand>
        <name>5-phospho-alpha-D-ribose 1-diphosphate</name>
        <dbReference type="ChEBI" id="CHEBI:58017"/>
    </ligand>
</feature>
<sequence length="211" mass="23797">MLYIIDHPLIKIKLTEMRSENTSHKQFRTNLNEIASLMVYEILRDYKTKDLEVRTPLGINTVGKTFNHEIVIIPILRAGLGMVQGILDLVPQARVGHIGLYRDEQTFEPKEYFYKTPQEISKNDSDVLVVDPMLATGNSANDAISKLKIEGWKNIKLICLVGVDKGINKILFNHPDVNIYLASKDEKLNENNYISPGLGDAGDRIFGTKGK</sequence>
<evidence type="ECO:0000256" key="8">
    <source>
        <dbReference type="ARBA" id="ARBA00022842"/>
    </source>
</evidence>
<feature type="binding site" evidence="11">
    <location>
        <begin position="199"/>
        <end position="201"/>
    </location>
    <ligand>
        <name>uracil</name>
        <dbReference type="ChEBI" id="CHEBI:17568"/>
    </ligand>
</feature>
<gene>
    <name evidence="11 13" type="primary">upp</name>
    <name evidence="13" type="ORF">LQ356_01710</name>
</gene>
<feature type="binding site" evidence="11">
    <location>
        <begin position="131"/>
        <end position="139"/>
    </location>
    <ligand>
        <name>5-phospho-alpha-D-ribose 1-diphosphate</name>
        <dbReference type="ChEBI" id="CHEBI:58017"/>
    </ligand>
</feature>
<feature type="binding site" evidence="11">
    <location>
        <position position="194"/>
    </location>
    <ligand>
        <name>uracil</name>
        <dbReference type="ChEBI" id="CHEBI:17568"/>
    </ligand>
</feature>
<feature type="binding site" evidence="11">
    <location>
        <position position="102"/>
    </location>
    <ligand>
        <name>5-phospho-alpha-D-ribose 1-diphosphate</name>
        <dbReference type="ChEBI" id="CHEBI:58017"/>
    </ligand>
</feature>
<evidence type="ECO:0000313" key="13">
    <source>
        <dbReference type="EMBL" id="WYM97594.1"/>
    </source>
</evidence>
<keyword evidence="14" id="KW-1185">Reference proteome</keyword>
<comment type="activity regulation">
    <text evidence="11">Allosterically activated by GTP.</text>
</comment>
<keyword evidence="5 11" id="KW-0328">Glycosyltransferase</keyword>
<dbReference type="EMBL" id="CP088155">
    <property type="protein sequence ID" value="WYM97594.1"/>
    <property type="molecule type" value="Genomic_DNA"/>
</dbReference>
<comment type="cofactor">
    <cofactor evidence="11">
        <name>Mg(2+)</name>
        <dbReference type="ChEBI" id="CHEBI:18420"/>
    </cofactor>
    <text evidence="11">Binds 1 Mg(2+) ion per subunit. The magnesium is bound as Mg-PRPP.</text>
</comment>
<comment type="function">
    <text evidence="11">Catalyzes the conversion of uracil and 5-phospho-alpha-D-ribose 1-diphosphate (PRPP) to UMP and diphosphate.</text>
</comment>
<protein>
    <recommendedName>
        <fullName evidence="3 11">Uracil phosphoribosyltransferase</fullName>
        <ecNumber evidence="3 11">2.4.2.9</ecNumber>
    </recommendedName>
    <alternativeName>
        <fullName evidence="10 11">UMP pyrophosphorylase</fullName>
    </alternativeName>
    <alternativeName>
        <fullName evidence="11">UPRTase</fullName>
    </alternativeName>
</protein>
<evidence type="ECO:0000256" key="1">
    <source>
        <dbReference type="ARBA" id="ARBA00005180"/>
    </source>
</evidence>
<evidence type="ECO:0000256" key="2">
    <source>
        <dbReference type="ARBA" id="ARBA00009516"/>
    </source>
</evidence>
<dbReference type="InterPro" id="IPR005765">
    <property type="entry name" value="UPRT"/>
</dbReference>
<evidence type="ECO:0000256" key="4">
    <source>
        <dbReference type="ARBA" id="ARBA00022533"/>
    </source>
</evidence>
<proteinExistence type="inferred from homology"/>
<dbReference type="InterPro" id="IPR034332">
    <property type="entry name" value="Upp_B"/>
</dbReference>
<accession>A0ABZ2TMH3</accession>
<evidence type="ECO:0000256" key="6">
    <source>
        <dbReference type="ARBA" id="ARBA00022679"/>
    </source>
</evidence>
<dbReference type="HAMAP" id="MF_01218_B">
    <property type="entry name" value="Upp_B"/>
    <property type="match status" value="1"/>
</dbReference>
<dbReference type="Gene3D" id="3.40.50.2020">
    <property type="match status" value="1"/>
</dbReference>
<evidence type="ECO:0000256" key="11">
    <source>
        <dbReference type="HAMAP-Rule" id="MF_01218"/>
    </source>
</evidence>
<dbReference type="PANTHER" id="PTHR32315">
    <property type="entry name" value="ADENINE PHOSPHORIBOSYLTRANSFERASE"/>
    <property type="match status" value="1"/>
</dbReference>
<comment type="pathway">
    <text evidence="1 11">Pyrimidine metabolism; UMP biosynthesis via salvage pathway; UMP from uracil: step 1/1.</text>
</comment>
<reference evidence="13" key="1">
    <citation type="submission" date="2021-11" db="EMBL/GenBank/DDBJ databases">
        <title>The first genome sequence of unculturable Mycoplasma faucium obtained by de novo assembly of metagenomic reads.</title>
        <authorList>
            <person name="Sabat A.J."/>
            <person name="Bathoorn E."/>
            <person name="Akkerboom V."/>
            <person name="Friedrich A.W."/>
        </authorList>
    </citation>
    <scope>NUCLEOTIDE SEQUENCE [LARGE SCALE GENOMIC DNA]</scope>
    <source>
        <strain evidence="13">UMCG-MFM1</strain>
    </source>
</reference>
<dbReference type="InterPro" id="IPR000836">
    <property type="entry name" value="PRTase_dom"/>
</dbReference>
<dbReference type="InterPro" id="IPR029057">
    <property type="entry name" value="PRTase-like"/>
</dbReference>
<dbReference type="Proteomes" id="UP001622612">
    <property type="component" value="Chromosome"/>
</dbReference>